<keyword evidence="8" id="KW-0449">Lipoprotein</keyword>
<keyword evidence="11" id="KW-1185">Reference proteome</keyword>
<comment type="caution">
    <text evidence="10">The sequence shown here is derived from an EMBL/GenBank/DDBJ whole genome shotgun (WGS) entry which is preliminary data.</text>
</comment>
<keyword evidence="7" id="KW-1015">Disulfide bond</keyword>
<reference evidence="10" key="1">
    <citation type="submission" date="2022-03" db="EMBL/GenBank/DDBJ databases">
        <authorList>
            <person name="Martin C."/>
        </authorList>
    </citation>
    <scope>NUCLEOTIDE SEQUENCE</scope>
</reference>
<comment type="similarity">
    <text evidence="2 9">Belongs to the Wnt family.</text>
</comment>
<dbReference type="SMART" id="SM00097">
    <property type="entry name" value="WNT1"/>
    <property type="match status" value="1"/>
</dbReference>
<evidence type="ECO:0000256" key="7">
    <source>
        <dbReference type="ARBA" id="ARBA00023157"/>
    </source>
</evidence>
<evidence type="ECO:0000256" key="4">
    <source>
        <dbReference type="ARBA" id="ARBA00022525"/>
    </source>
</evidence>
<dbReference type="InterPro" id="IPR009143">
    <property type="entry name" value="Wnt6"/>
</dbReference>
<comment type="subcellular location">
    <subcellularLocation>
        <location evidence="1 9">Secreted</location>
        <location evidence="1 9">Extracellular space</location>
        <location evidence="1 9">Extracellular matrix</location>
    </subcellularLocation>
</comment>
<dbReference type="PANTHER" id="PTHR12027">
    <property type="entry name" value="WNT RELATED"/>
    <property type="match status" value="1"/>
</dbReference>
<dbReference type="InterPro" id="IPR005817">
    <property type="entry name" value="Wnt"/>
</dbReference>
<keyword evidence="6 9" id="KW-0879">Wnt signaling pathway</keyword>
<proteinExistence type="inferred from homology"/>
<dbReference type="Proteomes" id="UP000749559">
    <property type="component" value="Unassembled WGS sequence"/>
</dbReference>
<dbReference type="FunFam" id="3.30.2460.20:FF:000001">
    <property type="entry name" value="Wnt homolog"/>
    <property type="match status" value="1"/>
</dbReference>
<dbReference type="AlphaFoldDB" id="A0A8J1U0A1"/>
<evidence type="ECO:0000256" key="3">
    <source>
        <dbReference type="ARBA" id="ARBA00022473"/>
    </source>
</evidence>
<dbReference type="InterPro" id="IPR018161">
    <property type="entry name" value="Wnt_CS"/>
</dbReference>
<dbReference type="GO" id="GO:0005125">
    <property type="term" value="F:cytokine activity"/>
    <property type="evidence" value="ECO:0007669"/>
    <property type="project" value="TreeGrafter"/>
</dbReference>
<organism evidence="10 11">
    <name type="scientific">Owenia fusiformis</name>
    <name type="common">Polychaete worm</name>
    <dbReference type="NCBI Taxonomy" id="6347"/>
    <lineage>
        <taxon>Eukaryota</taxon>
        <taxon>Metazoa</taxon>
        <taxon>Spiralia</taxon>
        <taxon>Lophotrochozoa</taxon>
        <taxon>Annelida</taxon>
        <taxon>Polychaeta</taxon>
        <taxon>Sedentaria</taxon>
        <taxon>Canalipalpata</taxon>
        <taxon>Sabellida</taxon>
        <taxon>Oweniida</taxon>
        <taxon>Oweniidae</taxon>
        <taxon>Owenia</taxon>
    </lineage>
</organism>
<evidence type="ECO:0000256" key="2">
    <source>
        <dbReference type="ARBA" id="ARBA00005683"/>
    </source>
</evidence>
<dbReference type="Gene3D" id="3.30.2460.20">
    <property type="match status" value="1"/>
</dbReference>
<evidence type="ECO:0000313" key="10">
    <source>
        <dbReference type="EMBL" id="CAH1797262.1"/>
    </source>
</evidence>
<dbReference type="GO" id="GO:0005615">
    <property type="term" value="C:extracellular space"/>
    <property type="evidence" value="ECO:0007669"/>
    <property type="project" value="TreeGrafter"/>
</dbReference>
<dbReference type="CDD" id="cd19338">
    <property type="entry name" value="Wnt_Wnt6"/>
    <property type="match status" value="1"/>
</dbReference>
<accession>A0A8J1U0A1</accession>
<evidence type="ECO:0000313" key="11">
    <source>
        <dbReference type="Proteomes" id="UP000749559"/>
    </source>
</evidence>
<dbReference type="GO" id="GO:0045165">
    <property type="term" value="P:cell fate commitment"/>
    <property type="evidence" value="ECO:0007669"/>
    <property type="project" value="TreeGrafter"/>
</dbReference>
<sequence>MNPVETVPKMWRVYVGILLLTLCIVEKVHSNTWWYVGMVSSAQLQRGPDEVRSRDPRFLKCRSMTFLNTKQRDLCLKSRNLLPVISNGAEIGLAECKDQFSTRRWNCTTFPNATNVFGKVLVRKGREKAYIFAISSSGVMFAVTRACAKGVLGICGCDTSIRKKDTEGDFKWGGCSHNIKYGDKFTKEWVDAQEVRLTKDGLMNTWNNEAGRKAIKASTKLICKCHGISGSCSQKICWRSMGNFKEVGSILKEKFDGASQVKFSKKKNRLLPIGKNQKKPTKKDLVYIDDSPDFCEYNPETGSLGTKDRLCNKSSQGLDGCALMCCGRGYHTIVRTVSEECDCTFFWCCRVVCKKCQSRVEEHFCN</sequence>
<evidence type="ECO:0000256" key="8">
    <source>
        <dbReference type="ARBA" id="ARBA00023288"/>
    </source>
</evidence>
<gene>
    <name evidence="10" type="ORF">OFUS_LOCUS21585</name>
</gene>
<evidence type="ECO:0000256" key="1">
    <source>
        <dbReference type="ARBA" id="ARBA00004498"/>
    </source>
</evidence>
<dbReference type="Pfam" id="PF00110">
    <property type="entry name" value="wnt"/>
    <property type="match status" value="1"/>
</dbReference>
<evidence type="ECO:0000256" key="5">
    <source>
        <dbReference type="ARBA" id="ARBA00022530"/>
    </source>
</evidence>
<evidence type="ECO:0000256" key="6">
    <source>
        <dbReference type="ARBA" id="ARBA00022687"/>
    </source>
</evidence>
<dbReference type="EMBL" id="CAIIXF020000010">
    <property type="protein sequence ID" value="CAH1797262.1"/>
    <property type="molecule type" value="Genomic_DNA"/>
</dbReference>
<evidence type="ECO:0000256" key="9">
    <source>
        <dbReference type="RuleBase" id="RU003500"/>
    </source>
</evidence>
<keyword evidence="5" id="KW-0272">Extracellular matrix</keyword>
<name>A0A8J1U0A1_OWEFU</name>
<dbReference type="GO" id="GO:0005109">
    <property type="term" value="F:frizzled binding"/>
    <property type="evidence" value="ECO:0007669"/>
    <property type="project" value="TreeGrafter"/>
</dbReference>
<dbReference type="PRINTS" id="PR01349">
    <property type="entry name" value="WNTPROTEIN"/>
</dbReference>
<keyword evidence="4" id="KW-0964">Secreted</keyword>
<comment type="function">
    <text evidence="9">Ligand for members of the frizzled family of seven transmembrane receptors.</text>
</comment>
<dbReference type="GO" id="GO:0030182">
    <property type="term" value="P:neuron differentiation"/>
    <property type="evidence" value="ECO:0007669"/>
    <property type="project" value="TreeGrafter"/>
</dbReference>
<dbReference type="PROSITE" id="PS00246">
    <property type="entry name" value="WNT1"/>
    <property type="match status" value="1"/>
</dbReference>
<dbReference type="OrthoDB" id="5945655at2759"/>
<dbReference type="PANTHER" id="PTHR12027:SF99">
    <property type="entry name" value="PROTEIN WNT"/>
    <property type="match status" value="1"/>
</dbReference>
<dbReference type="GO" id="GO:0060070">
    <property type="term" value="P:canonical Wnt signaling pathway"/>
    <property type="evidence" value="ECO:0007669"/>
    <property type="project" value="TreeGrafter"/>
</dbReference>
<keyword evidence="3 9" id="KW-0217">Developmental protein</keyword>
<dbReference type="InterPro" id="IPR043158">
    <property type="entry name" value="Wnt_C"/>
</dbReference>
<protein>
    <recommendedName>
        <fullName evidence="9">Protein Wnt</fullName>
    </recommendedName>
</protein>